<dbReference type="EMBL" id="BSOA01000027">
    <property type="protein sequence ID" value="GLQ88958.1"/>
    <property type="molecule type" value="Genomic_DNA"/>
</dbReference>
<evidence type="ECO:0000313" key="2">
    <source>
        <dbReference type="Proteomes" id="UP001156627"/>
    </source>
</evidence>
<comment type="caution">
    <text evidence="1">The sequence shown here is derived from an EMBL/GenBank/DDBJ whole genome shotgun (WGS) entry which is preliminary data.</text>
</comment>
<sequence length="62" mass="6491">MQPLSAPDDMPAMAASIGMARETTGISTINAMAAKASHAANLCWVERFNTPCIPDANRTSLA</sequence>
<name>A0ABQ5XCW8_9GAMM</name>
<proteinExistence type="predicted"/>
<organism evidence="1 2">
    <name type="scientific">Dyella flagellata</name>
    <dbReference type="NCBI Taxonomy" id="1867833"/>
    <lineage>
        <taxon>Bacteria</taxon>
        <taxon>Pseudomonadati</taxon>
        <taxon>Pseudomonadota</taxon>
        <taxon>Gammaproteobacteria</taxon>
        <taxon>Lysobacterales</taxon>
        <taxon>Rhodanobacteraceae</taxon>
        <taxon>Dyella</taxon>
    </lineage>
</organism>
<evidence type="ECO:0000313" key="1">
    <source>
        <dbReference type="EMBL" id="GLQ88958.1"/>
    </source>
</evidence>
<protein>
    <submittedName>
        <fullName evidence="1">Uncharacterized protein</fullName>
    </submittedName>
</protein>
<gene>
    <name evidence="1" type="ORF">GCM10007898_25290</name>
</gene>
<dbReference type="Proteomes" id="UP001156627">
    <property type="component" value="Unassembled WGS sequence"/>
</dbReference>
<keyword evidence="2" id="KW-1185">Reference proteome</keyword>
<accession>A0ABQ5XCW8</accession>
<reference evidence="2" key="1">
    <citation type="journal article" date="2019" name="Int. J. Syst. Evol. Microbiol.">
        <title>The Global Catalogue of Microorganisms (GCM) 10K type strain sequencing project: providing services to taxonomists for standard genome sequencing and annotation.</title>
        <authorList>
            <consortium name="The Broad Institute Genomics Platform"/>
            <consortium name="The Broad Institute Genome Sequencing Center for Infectious Disease"/>
            <person name="Wu L."/>
            <person name="Ma J."/>
        </authorList>
    </citation>
    <scope>NUCLEOTIDE SEQUENCE [LARGE SCALE GENOMIC DNA]</scope>
    <source>
        <strain evidence="2">NBRC 111981</strain>
    </source>
</reference>